<reference evidence="11 12" key="1">
    <citation type="submission" date="2021-05" db="EMBL/GenBank/DDBJ databases">
        <title>Novel species in genus Cellulomonas.</title>
        <authorList>
            <person name="Zhang G."/>
        </authorList>
    </citation>
    <scope>NUCLEOTIDE SEQUENCE [LARGE SCALE GENOMIC DNA]</scope>
    <source>
        <strain evidence="12">zg-ZUI222</strain>
    </source>
</reference>
<dbReference type="PROSITE" id="PS52008">
    <property type="entry name" value="GH81"/>
    <property type="match status" value="1"/>
</dbReference>
<comment type="similarity">
    <text evidence="2">Belongs to the glycosyl hydrolase 81 family.</text>
</comment>
<evidence type="ECO:0000256" key="5">
    <source>
        <dbReference type="ARBA" id="ARBA00023277"/>
    </source>
</evidence>
<keyword evidence="6" id="KW-0326">Glycosidase</keyword>
<evidence type="ECO:0000259" key="10">
    <source>
        <dbReference type="Pfam" id="PF17652"/>
    </source>
</evidence>
<evidence type="ECO:0000256" key="2">
    <source>
        <dbReference type="ARBA" id="ARBA00010730"/>
    </source>
</evidence>
<evidence type="ECO:0000256" key="1">
    <source>
        <dbReference type="ARBA" id="ARBA00000382"/>
    </source>
</evidence>
<keyword evidence="8" id="KW-0624">Polysaccharide degradation</keyword>
<keyword evidence="12" id="KW-1185">Reference proteome</keyword>
<dbReference type="EMBL" id="CP074405">
    <property type="protein sequence ID" value="QVI63553.1"/>
    <property type="molecule type" value="Genomic_DNA"/>
</dbReference>
<dbReference type="EC" id="3.2.1.39" evidence="3"/>
<dbReference type="Pfam" id="PF17652">
    <property type="entry name" value="Glyco_hydro81C"/>
    <property type="match status" value="1"/>
</dbReference>
<evidence type="ECO:0000256" key="6">
    <source>
        <dbReference type="ARBA" id="ARBA00023295"/>
    </source>
</evidence>
<accession>A0ABX8D7Y6</accession>
<comment type="catalytic activity">
    <reaction evidence="1">
        <text>Hydrolysis of (1-&gt;3)-beta-D-glucosidic linkages in (1-&gt;3)-beta-D-glucans.</text>
        <dbReference type="EC" id="3.2.1.39"/>
    </reaction>
</comment>
<name>A0ABX8D7Y6_9CELL</name>
<evidence type="ECO:0000256" key="3">
    <source>
        <dbReference type="ARBA" id="ARBA00012780"/>
    </source>
</evidence>
<evidence type="ECO:0000256" key="9">
    <source>
        <dbReference type="SAM" id="MobiDB-lite"/>
    </source>
</evidence>
<dbReference type="InterPro" id="IPR040720">
    <property type="entry name" value="GH81_C"/>
</dbReference>
<feature type="region of interest" description="Disordered" evidence="9">
    <location>
        <begin position="794"/>
        <end position="899"/>
    </location>
</feature>
<evidence type="ECO:0000256" key="8">
    <source>
        <dbReference type="ARBA" id="ARBA00023326"/>
    </source>
</evidence>
<feature type="compositionally biased region" description="Pro residues" evidence="9">
    <location>
        <begin position="819"/>
        <end position="891"/>
    </location>
</feature>
<keyword evidence="5" id="KW-0119">Carbohydrate metabolism</keyword>
<keyword evidence="4" id="KW-0378">Hydrolase</keyword>
<proteinExistence type="inferred from homology"/>
<evidence type="ECO:0000313" key="11">
    <source>
        <dbReference type="EMBL" id="QVI63553.1"/>
    </source>
</evidence>
<feature type="compositionally biased region" description="Gly residues" evidence="9">
    <location>
        <begin position="800"/>
        <end position="809"/>
    </location>
</feature>
<protein>
    <recommendedName>
        <fullName evidence="3">glucan endo-1,3-beta-D-glucosidase</fullName>
        <ecNumber evidence="3">3.2.1.39</ecNumber>
    </recommendedName>
</protein>
<dbReference type="PANTHER" id="PTHR31983">
    <property type="entry name" value="ENDO-1,3(4)-BETA-GLUCANASE 1"/>
    <property type="match status" value="1"/>
</dbReference>
<dbReference type="Gene3D" id="2.70.98.30">
    <property type="entry name" value="Golgi alpha-mannosidase II, domain 4"/>
    <property type="match status" value="1"/>
</dbReference>
<evidence type="ECO:0000313" key="12">
    <source>
        <dbReference type="Proteomes" id="UP000677804"/>
    </source>
</evidence>
<dbReference type="PANTHER" id="PTHR31983:SF0">
    <property type="entry name" value="GLUCAN ENDO-1,3-BETA-D-GLUCOSIDASE 2"/>
    <property type="match status" value="1"/>
</dbReference>
<dbReference type="Proteomes" id="UP000677804">
    <property type="component" value="Chromosome"/>
</dbReference>
<sequence length="1048" mass="109254">MQPTARTPRGSSSQHALDTVTVPWWRRGIATTAALALAGAAALVIVPRDDAVAADGIVDVGAGGYAAAPVGPTPEGCDSVEADPRSALTDDAPSGALPTNDWWSSLLYKRLDCRLSEPLHAHPVSYQPTPGGLGLSTPREATLSGTPGGIGEFHFRFVQDVVVGVAGLEAPTVQVAGWTDWTVTPSWSDGTRSLRATIGHGLPTSWYHVQGGDAVLSSTHDVRVWARDGATLGFTANGHDYAAHAPTGATWDVTGSTLRSSLGGRGYLAVTALATAADATDADRAAALAAVDGSALAEVTGTTADYTYDAAAGVVRTTYRLETTPLEAGATGALVALYPHQQRYVTAVDGEQLDAAYPSPRGAMTPYAGTTSFTTATPFTGVLPEVPAVATSSGAARATLDGLLAEVAADPMPILRADTYWTGKALGRATRIVEIADQLGETQLRDETLARVRATLTDWFTATPGKTGQVFAYDERWGTLIGYPASYGSDTELNDHHFHYGYFVAAAATLARFDPQWASDGQYGGMVDLLIRDANGYDRSETRFPYLRDFDVYAGHDWASGHGAFVAGNNQESSSEGMNFAGALVQWGEATGDTAVRDAGAYLYATQAAAIQEYWFDRAEAIPDGFGHSTLGMVWGDGGTYSTWFSGEAEMIQGINTLPITGSHLYLGTRPDDVRSNYAELVKANGGPPTVWQDILWSYLALGDPDEALRLLQANPGYPVEEGESRAHTFHWIANLAALGTLDTTVHGDSPLSVVFVKDGARTYVAANVTSAPRTVTFSDGTRVSVPAGRTVATGAQTWSGGGAVGGPTAGPTASPTPTRTPRPTASPTPTRTPRPTASPTPTRTPRPTASPTPTRTPRPTVSPTPTRTPRPTASPTPTRTPRPTASPTPTPGTGLTFALGRDGALVRTPGPAGELQVPAARGTDTAAEPPGAVVLQATGLTARATGGTTTFDLLVDAGTHVGNGTRLSVQYDLTGDGTWDRVEVYRYLATDPLPGGERYTQAVGLDRATGALGDLRGGTVRVALWNAIGSGPSTVATGGSVIGLPFR</sequence>
<evidence type="ECO:0000256" key="4">
    <source>
        <dbReference type="ARBA" id="ARBA00022801"/>
    </source>
</evidence>
<feature type="domain" description="Glycosyl hydrolase family 81 C-terminal" evidence="10">
    <location>
        <begin position="418"/>
        <end position="726"/>
    </location>
</feature>
<evidence type="ECO:0000256" key="7">
    <source>
        <dbReference type="ARBA" id="ARBA00023316"/>
    </source>
</evidence>
<organism evidence="11 12">
    <name type="scientific">Cellulomonas wangleii</name>
    <dbReference type="NCBI Taxonomy" id="2816956"/>
    <lineage>
        <taxon>Bacteria</taxon>
        <taxon>Bacillati</taxon>
        <taxon>Actinomycetota</taxon>
        <taxon>Actinomycetes</taxon>
        <taxon>Micrococcales</taxon>
        <taxon>Cellulomonadaceae</taxon>
        <taxon>Cellulomonas</taxon>
    </lineage>
</organism>
<gene>
    <name evidence="11" type="ORF">KG103_06740</name>
</gene>
<dbReference type="InterPro" id="IPR005200">
    <property type="entry name" value="Endo-beta-glucanase"/>
</dbReference>
<keyword evidence="7" id="KW-0961">Cell wall biogenesis/degradation</keyword>